<gene>
    <name evidence="1" type="ORF">A2938_01425</name>
</gene>
<evidence type="ECO:0000313" key="1">
    <source>
        <dbReference type="EMBL" id="OHA35011.1"/>
    </source>
</evidence>
<evidence type="ECO:0008006" key="3">
    <source>
        <dbReference type="Google" id="ProtNLM"/>
    </source>
</evidence>
<protein>
    <recommendedName>
        <fullName evidence="3">Addiction module antitoxin, RelB/DinJ family</fullName>
    </recommendedName>
</protein>
<name>A0A1G2NHY8_9BACT</name>
<organism evidence="1 2">
    <name type="scientific">Candidatus Taylorbacteria bacterium RIFCSPLOWO2_01_FULL_48_100</name>
    <dbReference type="NCBI Taxonomy" id="1802322"/>
    <lineage>
        <taxon>Bacteria</taxon>
        <taxon>Candidatus Tayloriibacteriota</taxon>
    </lineage>
</organism>
<dbReference type="NCBIfam" id="TIGR02384">
    <property type="entry name" value="RelB_DinJ"/>
    <property type="match status" value="1"/>
</dbReference>
<dbReference type="AlphaFoldDB" id="A0A1G2NHY8"/>
<reference evidence="1 2" key="1">
    <citation type="journal article" date="2016" name="Nat. Commun.">
        <title>Thousands of microbial genomes shed light on interconnected biogeochemical processes in an aquifer system.</title>
        <authorList>
            <person name="Anantharaman K."/>
            <person name="Brown C.T."/>
            <person name="Hug L.A."/>
            <person name="Sharon I."/>
            <person name="Castelle C.J."/>
            <person name="Probst A.J."/>
            <person name="Thomas B.C."/>
            <person name="Singh A."/>
            <person name="Wilkins M.J."/>
            <person name="Karaoz U."/>
            <person name="Brodie E.L."/>
            <person name="Williams K.H."/>
            <person name="Hubbard S.S."/>
            <person name="Banfield J.F."/>
        </authorList>
    </citation>
    <scope>NUCLEOTIDE SEQUENCE [LARGE SCALE GENOMIC DNA]</scope>
</reference>
<dbReference type="Pfam" id="PF04221">
    <property type="entry name" value="RelB"/>
    <property type="match status" value="1"/>
</dbReference>
<dbReference type="Proteomes" id="UP000177797">
    <property type="component" value="Unassembled WGS sequence"/>
</dbReference>
<accession>A0A1G2NHY8</accession>
<sequence length="91" mass="10760">MDTTLQVRIDTKTKKQAQKRFQAFGLNLSSGVNLMLRQAIKDEHFSFAPTTRKWKDLRHWRLYEKEIAWAKKHGKRYASAEEMHADILKDA</sequence>
<dbReference type="InterPro" id="IPR007337">
    <property type="entry name" value="RelB/DinJ"/>
</dbReference>
<dbReference type="Gene3D" id="1.10.1220.10">
    <property type="entry name" value="Met repressor-like"/>
    <property type="match status" value="1"/>
</dbReference>
<comment type="caution">
    <text evidence="1">The sequence shown here is derived from an EMBL/GenBank/DDBJ whole genome shotgun (WGS) entry which is preliminary data.</text>
</comment>
<proteinExistence type="predicted"/>
<evidence type="ECO:0000313" key="2">
    <source>
        <dbReference type="Proteomes" id="UP000177797"/>
    </source>
</evidence>
<dbReference type="EMBL" id="MHSA01000003">
    <property type="protein sequence ID" value="OHA35011.1"/>
    <property type="molecule type" value="Genomic_DNA"/>
</dbReference>
<dbReference type="GO" id="GO:0006355">
    <property type="term" value="P:regulation of DNA-templated transcription"/>
    <property type="evidence" value="ECO:0007669"/>
    <property type="project" value="InterPro"/>
</dbReference>
<dbReference type="InterPro" id="IPR013321">
    <property type="entry name" value="Arc_rbn_hlx_hlx"/>
</dbReference>